<dbReference type="PROSITE" id="PS50297">
    <property type="entry name" value="ANK_REP_REGION"/>
    <property type="match status" value="5"/>
</dbReference>
<dbReference type="SMART" id="SM00248">
    <property type="entry name" value="ANK"/>
    <property type="match status" value="9"/>
</dbReference>
<dbReference type="InterPro" id="IPR051165">
    <property type="entry name" value="Multifunctional_ANK_Repeat"/>
</dbReference>
<evidence type="ECO:0000313" key="4">
    <source>
        <dbReference type="EMBL" id="KAK3040824.1"/>
    </source>
</evidence>
<keyword evidence="5" id="KW-1185">Reference proteome</keyword>
<evidence type="ECO:0000313" key="5">
    <source>
        <dbReference type="Proteomes" id="UP001188597"/>
    </source>
</evidence>
<organism evidence="4 5">
    <name type="scientific">Escallonia herrerae</name>
    <dbReference type="NCBI Taxonomy" id="1293975"/>
    <lineage>
        <taxon>Eukaryota</taxon>
        <taxon>Viridiplantae</taxon>
        <taxon>Streptophyta</taxon>
        <taxon>Embryophyta</taxon>
        <taxon>Tracheophyta</taxon>
        <taxon>Spermatophyta</taxon>
        <taxon>Magnoliopsida</taxon>
        <taxon>eudicotyledons</taxon>
        <taxon>Gunneridae</taxon>
        <taxon>Pentapetalae</taxon>
        <taxon>asterids</taxon>
        <taxon>campanulids</taxon>
        <taxon>Escalloniales</taxon>
        <taxon>Escalloniaceae</taxon>
        <taxon>Escallonia</taxon>
    </lineage>
</organism>
<accession>A0AA88X771</accession>
<proteinExistence type="predicted"/>
<feature type="repeat" description="ANK" evidence="3">
    <location>
        <begin position="598"/>
        <end position="630"/>
    </location>
</feature>
<comment type="caution">
    <text evidence="4">The sequence shown here is derived from an EMBL/GenBank/DDBJ whole genome shotgun (WGS) entry which is preliminary data.</text>
</comment>
<dbReference type="AlphaFoldDB" id="A0AA88X771"/>
<sequence length="775" mass="83776">MTVFSNAGGGYPAGKQVFPVDYEAVVSQRLVDASHADDLKSALDCISDPFVNVNFIGAVCLNAKRTEIVLHDELANEVRVEFEEFKTEVTALFLAAHAGNVALVKKLLSVGANVNQKLFRGYATTAAVREGHVGILEILLIGGAGQSACEEALLEASNMGQATSAKLLMGSEMISQHVAVHALVTASSRGFVDVVDTLIKCGVDTNATARVLLRSSKPSLHANVDCNALVAATVSRQVPVVRLLLQLPSDSITLRHLQEDSARRDAKVRLGAWSWDMATGEEFRVGAGLAEPYSVTWCAVEYFEASGSILRMLLQDLSPNIPDLGRTIIHHAILCGNARAVNVLLNCGADVEFPVETTKRLEFRPIHMAARLGFAKVLQHLISAGCNLNAKAEAGETALMICARYKRVDCFKLLASAGADFGLVNVADQCVKSIAGSVQWTRGFRQAVLVLIRAGKIAHSSNPAVFSPLLFVTRANDIEALKNLMVQPEIDLDEQDKDGFSAVMVAAAAGHVEAFQLLVYAGADVNLHNKYRETAVSLSEASLNSDAFGKVLLEYARSKGNHCSGGIYALHRAARRGDLDSVRLYLNGGYDVNFPDRDGYTPLMLAAREGHGSICELLISCGARCDIQTANQETALRLARKNGSVNDAERVILDELARTLVLGGACVKKHRKKGKGAPSRKLLKMVGGAGVLKWGKSSKRNVICRWAEVGPSSAFRWNRRKKFDADEPGVFRVITTKNKEFHFVCEGGIEMAQLWVRGIQLVTREAIFGRKTGDA</sequence>
<dbReference type="PANTHER" id="PTHR24123:SF95">
    <property type="entry name" value="ANKYRIN-2-LIKE"/>
    <property type="match status" value="1"/>
</dbReference>
<dbReference type="Pfam" id="PF12796">
    <property type="entry name" value="Ank_2"/>
    <property type="match status" value="3"/>
</dbReference>
<dbReference type="PROSITE" id="PS50088">
    <property type="entry name" value="ANK_REPEAT"/>
    <property type="match status" value="7"/>
</dbReference>
<evidence type="ECO:0000256" key="3">
    <source>
        <dbReference type="PROSITE-ProRule" id="PRU00023"/>
    </source>
</evidence>
<feature type="repeat" description="ANK" evidence="3">
    <location>
        <begin position="498"/>
        <end position="530"/>
    </location>
</feature>
<keyword evidence="1" id="KW-0677">Repeat</keyword>
<reference evidence="4" key="1">
    <citation type="submission" date="2022-12" db="EMBL/GenBank/DDBJ databases">
        <title>Draft genome assemblies for two species of Escallonia (Escalloniales).</title>
        <authorList>
            <person name="Chanderbali A."/>
            <person name="Dervinis C."/>
            <person name="Anghel I."/>
            <person name="Soltis D."/>
            <person name="Soltis P."/>
            <person name="Zapata F."/>
        </authorList>
    </citation>
    <scope>NUCLEOTIDE SEQUENCE</scope>
    <source>
        <strain evidence="4">UCBG64.0493</strain>
        <tissue evidence="4">Leaf</tissue>
    </source>
</reference>
<dbReference type="InterPro" id="IPR002110">
    <property type="entry name" value="Ankyrin_rpt"/>
</dbReference>
<feature type="repeat" description="ANK" evidence="3">
    <location>
        <begin position="87"/>
        <end position="119"/>
    </location>
</feature>
<dbReference type="Gene3D" id="1.25.40.20">
    <property type="entry name" value="Ankyrin repeat-containing domain"/>
    <property type="match status" value="4"/>
</dbReference>
<feature type="repeat" description="ANK" evidence="3">
    <location>
        <begin position="394"/>
        <end position="426"/>
    </location>
</feature>
<dbReference type="Pfam" id="PF13606">
    <property type="entry name" value="Ank_3"/>
    <property type="match status" value="1"/>
</dbReference>
<dbReference type="SUPFAM" id="SSF48403">
    <property type="entry name" value="Ankyrin repeat"/>
    <property type="match status" value="2"/>
</dbReference>
<gene>
    <name evidence="4" type="ORF">RJ639_029168</name>
</gene>
<dbReference type="PANTHER" id="PTHR24123">
    <property type="entry name" value="ANKYRIN REPEAT-CONTAINING"/>
    <property type="match status" value="1"/>
</dbReference>
<evidence type="ECO:0000256" key="2">
    <source>
        <dbReference type="ARBA" id="ARBA00023043"/>
    </source>
</evidence>
<feature type="repeat" description="ANK" evidence="3">
    <location>
        <begin position="361"/>
        <end position="393"/>
    </location>
</feature>
<dbReference type="InterPro" id="IPR036770">
    <property type="entry name" value="Ankyrin_rpt-contain_sf"/>
</dbReference>
<dbReference type="Proteomes" id="UP001188597">
    <property type="component" value="Unassembled WGS sequence"/>
</dbReference>
<dbReference type="Pfam" id="PF00023">
    <property type="entry name" value="Ank"/>
    <property type="match status" value="1"/>
</dbReference>
<feature type="repeat" description="ANK" evidence="3">
    <location>
        <begin position="324"/>
        <end position="356"/>
    </location>
</feature>
<name>A0AA88X771_9ASTE</name>
<keyword evidence="2 3" id="KW-0040">ANK repeat</keyword>
<evidence type="ECO:0000256" key="1">
    <source>
        <dbReference type="ARBA" id="ARBA00022737"/>
    </source>
</evidence>
<feature type="repeat" description="ANK" evidence="3">
    <location>
        <begin position="565"/>
        <end position="597"/>
    </location>
</feature>
<protein>
    <submittedName>
        <fullName evidence="4">Uncharacterized protein</fullName>
    </submittedName>
</protein>
<dbReference type="EMBL" id="JAVXUP010000047">
    <property type="protein sequence ID" value="KAK3040824.1"/>
    <property type="molecule type" value="Genomic_DNA"/>
</dbReference>